<dbReference type="Pfam" id="PF08389">
    <property type="entry name" value="Xpo1"/>
    <property type="match status" value="1"/>
</dbReference>
<feature type="compositionally biased region" description="Acidic residues" evidence="16">
    <location>
        <begin position="204"/>
        <end position="215"/>
    </location>
</feature>
<evidence type="ECO:0000256" key="15">
    <source>
        <dbReference type="RuleBase" id="RU004196"/>
    </source>
</evidence>
<evidence type="ECO:0000313" key="18">
    <source>
        <dbReference type="EMBL" id="GEM11263.1"/>
    </source>
</evidence>
<reference evidence="18 19" key="1">
    <citation type="submission" date="2019-07" db="EMBL/GenBank/DDBJ databases">
        <title>Rhodotorula toruloides NBRC10032 genome sequencing.</title>
        <authorList>
            <person name="Shida Y."/>
            <person name="Takaku H."/>
            <person name="Ogasawara W."/>
            <person name="Mori K."/>
        </authorList>
    </citation>
    <scope>NUCLEOTIDE SEQUENCE [LARGE SCALE GENOMIC DNA]</scope>
    <source>
        <strain evidence="18 19">NBRC10032</strain>
    </source>
</reference>
<dbReference type="SUPFAM" id="SSF117018">
    <property type="entry name" value="ATP-dependent DNA ligase DNA-binding domain"/>
    <property type="match status" value="1"/>
</dbReference>
<evidence type="ECO:0000259" key="17">
    <source>
        <dbReference type="PROSITE" id="PS50160"/>
    </source>
</evidence>
<accession>A0A511KLK4</accession>
<comment type="similarity">
    <text evidence="2 15">Belongs to the ATP-dependent DNA ligase family.</text>
</comment>
<comment type="subcellular location">
    <subcellularLocation>
        <location evidence="1">Nucleus</location>
    </subcellularLocation>
</comment>
<dbReference type="InterPro" id="IPR012308">
    <property type="entry name" value="DNA_ligase_ATP-dep_N"/>
</dbReference>
<dbReference type="Pfam" id="PF04679">
    <property type="entry name" value="DNA_ligase_A_C"/>
    <property type="match status" value="1"/>
</dbReference>
<keyword evidence="9 14" id="KW-0233">DNA recombination</keyword>
<dbReference type="PROSITE" id="PS00697">
    <property type="entry name" value="DNA_LIGASE_A1"/>
    <property type="match status" value="1"/>
</dbReference>
<dbReference type="InterPro" id="IPR050191">
    <property type="entry name" value="ATP-dep_DNA_ligase"/>
</dbReference>
<evidence type="ECO:0000256" key="4">
    <source>
        <dbReference type="ARBA" id="ARBA00022618"/>
    </source>
</evidence>
<keyword evidence="4" id="KW-0132">Cell division</keyword>
<feature type="compositionally biased region" description="Basic and acidic residues" evidence="16">
    <location>
        <begin position="172"/>
        <end position="184"/>
    </location>
</feature>
<evidence type="ECO:0000256" key="6">
    <source>
        <dbReference type="ARBA" id="ARBA00022741"/>
    </source>
</evidence>
<dbReference type="PANTHER" id="PTHR45674">
    <property type="entry name" value="DNA LIGASE 1/3 FAMILY MEMBER"/>
    <property type="match status" value="1"/>
</dbReference>
<dbReference type="NCBIfam" id="TIGR00574">
    <property type="entry name" value="dnl1"/>
    <property type="match status" value="1"/>
</dbReference>
<keyword evidence="10 14" id="KW-0234">DNA repair</keyword>
<dbReference type="Pfam" id="PF01068">
    <property type="entry name" value="DNA_ligase_A_M"/>
    <property type="match status" value="1"/>
</dbReference>
<keyword evidence="8 14" id="KW-0067">ATP-binding</keyword>
<dbReference type="OrthoDB" id="26399at2759"/>
<dbReference type="Gene3D" id="1.25.10.10">
    <property type="entry name" value="Leucine-rich Repeat Variant"/>
    <property type="match status" value="1"/>
</dbReference>
<dbReference type="EMBL" id="BJWK01000014">
    <property type="protein sequence ID" value="GEM11263.1"/>
    <property type="molecule type" value="Genomic_DNA"/>
</dbReference>
<evidence type="ECO:0000256" key="7">
    <source>
        <dbReference type="ARBA" id="ARBA00022763"/>
    </source>
</evidence>
<feature type="compositionally biased region" description="Basic and acidic residues" evidence="16">
    <location>
        <begin position="37"/>
        <end position="46"/>
    </location>
</feature>
<dbReference type="Gene3D" id="1.10.3260.10">
    <property type="entry name" value="DNA ligase, ATP-dependent, N-terminal domain"/>
    <property type="match status" value="1"/>
</dbReference>
<dbReference type="Gene3D" id="2.40.50.140">
    <property type="entry name" value="Nucleic acid-binding proteins"/>
    <property type="match status" value="1"/>
</dbReference>
<dbReference type="SUPFAM" id="SSF48371">
    <property type="entry name" value="ARM repeat"/>
    <property type="match status" value="1"/>
</dbReference>
<dbReference type="GO" id="GO:0071897">
    <property type="term" value="P:DNA biosynthetic process"/>
    <property type="evidence" value="ECO:0007669"/>
    <property type="project" value="InterPro"/>
</dbReference>
<keyword evidence="5" id="KW-0235">DNA replication</keyword>
<evidence type="ECO:0000256" key="5">
    <source>
        <dbReference type="ARBA" id="ARBA00022705"/>
    </source>
</evidence>
<dbReference type="InterPro" id="IPR012310">
    <property type="entry name" value="DNA_ligase_ATP-dep_cent"/>
</dbReference>
<dbReference type="GO" id="GO:0005739">
    <property type="term" value="C:mitochondrion"/>
    <property type="evidence" value="ECO:0007669"/>
    <property type="project" value="TreeGrafter"/>
</dbReference>
<evidence type="ECO:0000256" key="16">
    <source>
        <dbReference type="SAM" id="MobiDB-lite"/>
    </source>
</evidence>
<dbReference type="InterPro" id="IPR012309">
    <property type="entry name" value="DNA_ligase_ATP-dep_C"/>
</dbReference>
<comment type="caution">
    <text evidence="18">The sequence shown here is derived from an EMBL/GenBank/DDBJ whole genome shotgun (WGS) entry which is preliminary data.</text>
</comment>
<dbReference type="SUPFAM" id="SSF50249">
    <property type="entry name" value="Nucleic acid-binding proteins"/>
    <property type="match status" value="1"/>
</dbReference>
<dbReference type="FunFam" id="3.30.470.30:FF:000016">
    <property type="entry name" value="DNA ligase"/>
    <property type="match status" value="1"/>
</dbReference>
<dbReference type="FunFam" id="1.10.3260.10:FF:000001">
    <property type="entry name" value="DNA ligase"/>
    <property type="match status" value="1"/>
</dbReference>
<dbReference type="InterPro" id="IPR011989">
    <property type="entry name" value="ARM-like"/>
</dbReference>
<dbReference type="FunFam" id="2.40.50.140:FF:000062">
    <property type="entry name" value="DNA ligase"/>
    <property type="match status" value="1"/>
</dbReference>
<feature type="compositionally biased region" description="Basic and acidic residues" evidence="16">
    <location>
        <begin position="1"/>
        <end position="13"/>
    </location>
</feature>
<dbReference type="GO" id="GO:0051301">
    <property type="term" value="P:cell division"/>
    <property type="evidence" value="ECO:0007669"/>
    <property type="project" value="UniProtKB-KW"/>
</dbReference>
<dbReference type="GO" id="GO:0005524">
    <property type="term" value="F:ATP binding"/>
    <property type="evidence" value="ECO:0007669"/>
    <property type="project" value="UniProtKB-KW"/>
</dbReference>
<gene>
    <name evidence="18" type="ORF">Rt10032_c14g5280</name>
</gene>
<evidence type="ECO:0000256" key="8">
    <source>
        <dbReference type="ARBA" id="ARBA00022840"/>
    </source>
</evidence>
<dbReference type="GO" id="GO:1903461">
    <property type="term" value="P:Okazaki fragment processing involved in mitotic DNA replication"/>
    <property type="evidence" value="ECO:0007669"/>
    <property type="project" value="TreeGrafter"/>
</dbReference>
<feature type="compositionally biased region" description="Acidic residues" evidence="16">
    <location>
        <begin position="185"/>
        <end position="194"/>
    </location>
</feature>
<evidence type="ECO:0000256" key="14">
    <source>
        <dbReference type="RuleBase" id="RU000617"/>
    </source>
</evidence>
<dbReference type="InterPro" id="IPR036599">
    <property type="entry name" value="DNA_ligase_N_sf"/>
</dbReference>
<evidence type="ECO:0000256" key="11">
    <source>
        <dbReference type="ARBA" id="ARBA00023242"/>
    </source>
</evidence>
<dbReference type="InterPro" id="IPR045546">
    <property type="entry name" value="Exportin-T_C"/>
</dbReference>
<keyword evidence="12" id="KW-0131">Cell cycle</keyword>
<dbReference type="InterPro" id="IPR012340">
    <property type="entry name" value="NA-bd_OB-fold"/>
</dbReference>
<sequence length="1975" mass="216905">MENGKRPSGERAPDQGGLSAFIGKPDSRLHQQTLKFFSKDQRDRETAPSLAVELKDEQQDVEMPPVGENADEKKEKKRTASEADEGEGGADKGGEASPSKKAKTSNGDAVKKDAAAATDEATASPVASSSSTAKASTSASPSTSKGKAGDSAKPPISSFFAPRSTTAPKGAASDEKGKAKAKVQDEDEDMEEKDASEPPSGEGEVSEEEEEEEDEKAAVKFADMFTKSSKPDKAQTSWKSGEAVPYAALTATFSKIEATTKRLEISAYLTRFLIDVIEKTPEDLLKTVYLCINRLAPEYESIELGIGESLLMKAIGESCGRTLAQVKAEYKKIGDLGEVAFNSRTRQKTLFKSKPLTVKGVFDELKKVAKTSGKDSQGRKVGLIKFLLAKCEGEETKFLIRSLEGKLRIGLAERTVLVSLAHAAVTAEHNKSGNKWSRERLSAQLEEGAEILKSVFSEIPSYDLVVPALLDKGMSHLQDACSLTPGIPLKPMLAKPTKAISEVLDRFEGKQFTCEYKYDGERAQIHSLEDGSIKVFSRNSEDMTVKYPEFVTQLPKCIKPNTKSFVIDAEAVAWDTEEKRLLEFQKLSTRKRKDVKAEDIKVKVHLFAFDLLYLNGESLLEKNLRERRELLRDHLQPVEGEFAFAQSDDASTVEEIQLFLDQSIKDGCEGLMVKMLEGEGASYEPSRRSIHWLKLKKDYLQGVGDSFDLVVIGGDYGKGKRTNVYGAFHLACYDAESGTYQMICKIGTGFSDEALKQHYDTLKPLELAQKKGYYDIGTAKGPDVYFEPKVVWEVLAADLSLSPIYSAAKGLCGDRGISLRFPRFIRVRDDKDPESSTEPEQIAEAYRRQGIHTAGGGKKGKGVADDGDFWMDNLPATISAACSIALDSNPAIPQEQRHQAYTFLQQVKDAASETWQACWKLFLDGRDEGNAGGTGLSPEARMFAVQVVGEALPSLSPEALAMLQSSLFDYFSLEFVNGPAENGVVFLKNAIVHLAAAIFVRAYPAVSPTFFTSLLAFTRSYPSTVPVPSTSSGTPPLNPQTADLFLRILHEVSLEISDAHLRLNKTSQRLNKDTELRDAVRERDAPAIAEAIWAIIGDALDGMDQPDEPASTAKVGLKGKSARDVAELAVRAAGDYVSWIDINLMVTPTTIGLLLRCVNLPSPLAISVRSATTDALIETVSKGMPASDKLKLFEVLDLGTVLSALVDVGREGGRREAETEQIELFREKLAKLLNGVGTELCKIIDDSSSTADAKVAASSMATSLLPLLLRFLVDPRDDTSIAVNAFATAILSVYKKEKKRAGAGAGLPDPTMTDSKRAFLTELLKGTVEKMSYKEDHDWELPLEGEEDEQDLLFADMRRNLRVIGDAIAWIDPQLYAEGVRSIILETLDLFEAGGANDGRLSWQRIELALAMLYGFGQAISSTGPGAFVQVPLAEIQRAKREADYRIDYTQFPLSQLGEMMLRTCRSKIVDFPHAAVSLQFFEVAVRYHDFFRLCPEFITEILPSFLDEHGLHQSEEAVQARVFYLFSRFIYQAKSIVQSQVSGDLVRSILTGMQDLLVVNATLPDSEPPTEAILAKAASTPSFFDSQLYLFETVGTLISILNQIPDQQVGLLKAILDPLLAELQANVRPSAARPEDLNAVFKAHHLIMAAASVAKGFPDLSARVPVAQGAWVDSFRSATESILGVAKVMTSFVVIRDAARFAFNRIVATTGQAVLPLIPTFIDCLVGEITFPELAELLSFLGLLVAKYRTNFLDILDTLLLPIFNRVFHFLSQPIAGTDDMIQHSELRRAYFNFILSIVSVNLQEVLYSEKNKAHLQSILQSVTHYVATDSLAPDQRYGFGVLNKLLQMWVEMYRPPSAPPVANGAPPSPVPGFEQFLYERAVPLCFQLPLKPEFDYSDAQSFQVIGEIANLLKGLLQKRGNEFVEFMTTQFFPSISCPPETAAQFMTALQEAPDGKQFKKFLGDWFRTSRGPA</sequence>
<dbReference type="Pfam" id="PF19282">
    <property type="entry name" value="Exportin-T"/>
    <property type="match status" value="1"/>
</dbReference>
<keyword evidence="7 14" id="KW-0227">DNA damage</keyword>
<evidence type="ECO:0000256" key="3">
    <source>
        <dbReference type="ARBA" id="ARBA00022598"/>
    </source>
</evidence>
<evidence type="ECO:0000256" key="1">
    <source>
        <dbReference type="ARBA" id="ARBA00004123"/>
    </source>
</evidence>
<protein>
    <recommendedName>
        <fullName evidence="14">DNA ligase</fullName>
        <ecNumber evidence="14">6.5.1.1</ecNumber>
    </recommendedName>
</protein>
<dbReference type="GO" id="GO:0006281">
    <property type="term" value="P:DNA repair"/>
    <property type="evidence" value="ECO:0007669"/>
    <property type="project" value="UniProtKB-KW"/>
</dbReference>
<dbReference type="EC" id="6.5.1.1" evidence="14"/>
<dbReference type="InterPro" id="IPR016059">
    <property type="entry name" value="DNA_ligase_ATP-dep_CS"/>
</dbReference>
<keyword evidence="11" id="KW-0539">Nucleus</keyword>
<dbReference type="Gene3D" id="3.30.470.30">
    <property type="entry name" value="DNA ligase/mRNA capping enzyme"/>
    <property type="match status" value="1"/>
</dbReference>
<feature type="compositionally biased region" description="Basic and acidic residues" evidence="16">
    <location>
        <begin position="70"/>
        <end position="81"/>
    </location>
</feature>
<evidence type="ECO:0000256" key="12">
    <source>
        <dbReference type="ARBA" id="ARBA00023306"/>
    </source>
</evidence>
<dbReference type="PROSITE" id="PS00333">
    <property type="entry name" value="DNA_LIGASE_A2"/>
    <property type="match status" value="1"/>
</dbReference>
<dbReference type="InterPro" id="IPR000977">
    <property type="entry name" value="DNA_ligase_ATP-dep"/>
</dbReference>
<name>A0A511KLK4_RHOTO</name>
<dbReference type="PANTHER" id="PTHR45674:SF4">
    <property type="entry name" value="DNA LIGASE 1"/>
    <property type="match status" value="1"/>
</dbReference>
<evidence type="ECO:0000256" key="10">
    <source>
        <dbReference type="ARBA" id="ARBA00023204"/>
    </source>
</evidence>
<feature type="compositionally biased region" description="Low complexity" evidence="16">
    <location>
        <begin position="115"/>
        <end position="145"/>
    </location>
</feature>
<dbReference type="GO" id="GO:0003910">
    <property type="term" value="F:DNA ligase (ATP) activity"/>
    <property type="evidence" value="ECO:0007669"/>
    <property type="project" value="UniProtKB-EC"/>
</dbReference>
<dbReference type="GO" id="GO:0005634">
    <property type="term" value="C:nucleus"/>
    <property type="evidence" value="ECO:0007669"/>
    <property type="project" value="UniProtKB-SubCell"/>
</dbReference>
<proteinExistence type="inferred from homology"/>
<dbReference type="PROSITE" id="PS50160">
    <property type="entry name" value="DNA_LIGASE_A3"/>
    <property type="match status" value="1"/>
</dbReference>
<evidence type="ECO:0000256" key="13">
    <source>
        <dbReference type="ARBA" id="ARBA00034003"/>
    </source>
</evidence>
<comment type="catalytic activity">
    <reaction evidence="13 14">
        <text>ATP + (deoxyribonucleotide)n-3'-hydroxyl + 5'-phospho-(deoxyribonucleotide)m = (deoxyribonucleotide)n+m + AMP + diphosphate.</text>
        <dbReference type="EC" id="6.5.1.1"/>
    </reaction>
</comment>
<dbReference type="CDD" id="cd07900">
    <property type="entry name" value="Adenylation_DNA_ligase_I_Euk"/>
    <property type="match status" value="1"/>
</dbReference>
<evidence type="ECO:0000256" key="2">
    <source>
        <dbReference type="ARBA" id="ARBA00007572"/>
    </source>
</evidence>
<keyword evidence="3 14" id="KW-0436">Ligase</keyword>
<dbReference type="InterPro" id="IPR016024">
    <property type="entry name" value="ARM-type_fold"/>
</dbReference>
<dbReference type="CDD" id="cd07969">
    <property type="entry name" value="OBF_DNA_ligase_I"/>
    <property type="match status" value="1"/>
</dbReference>
<dbReference type="Pfam" id="PF04675">
    <property type="entry name" value="DNA_ligase_A_N"/>
    <property type="match status" value="1"/>
</dbReference>
<evidence type="ECO:0000313" key="19">
    <source>
        <dbReference type="Proteomes" id="UP000321518"/>
    </source>
</evidence>
<dbReference type="InterPro" id="IPR013598">
    <property type="entry name" value="Exportin-1/Importin-b-like"/>
</dbReference>
<keyword evidence="6 14" id="KW-0547">Nucleotide-binding</keyword>
<evidence type="ECO:0000256" key="9">
    <source>
        <dbReference type="ARBA" id="ARBA00023172"/>
    </source>
</evidence>
<organism evidence="18 19">
    <name type="scientific">Rhodotorula toruloides</name>
    <name type="common">Yeast</name>
    <name type="synonym">Rhodosporidium toruloides</name>
    <dbReference type="NCBI Taxonomy" id="5286"/>
    <lineage>
        <taxon>Eukaryota</taxon>
        <taxon>Fungi</taxon>
        <taxon>Dikarya</taxon>
        <taxon>Basidiomycota</taxon>
        <taxon>Pucciniomycotina</taxon>
        <taxon>Microbotryomycetes</taxon>
        <taxon>Sporidiobolales</taxon>
        <taxon>Sporidiobolaceae</taxon>
        <taxon>Rhodotorula</taxon>
    </lineage>
</organism>
<feature type="domain" description="ATP-dependent DNA ligase family profile" evidence="17">
    <location>
        <begin position="597"/>
        <end position="734"/>
    </location>
</feature>
<dbReference type="Proteomes" id="UP000321518">
    <property type="component" value="Unassembled WGS sequence"/>
</dbReference>
<dbReference type="GO" id="GO:0006310">
    <property type="term" value="P:DNA recombination"/>
    <property type="evidence" value="ECO:0007669"/>
    <property type="project" value="UniProtKB-KW"/>
</dbReference>
<dbReference type="GO" id="GO:0003677">
    <property type="term" value="F:DNA binding"/>
    <property type="evidence" value="ECO:0007669"/>
    <property type="project" value="InterPro"/>
</dbReference>
<feature type="region of interest" description="Disordered" evidence="16">
    <location>
        <begin position="1"/>
        <end position="217"/>
    </location>
</feature>
<dbReference type="Gene3D" id="3.30.1490.70">
    <property type="match status" value="1"/>
</dbReference>
<dbReference type="SUPFAM" id="SSF56091">
    <property type="entry name" value="DNA ligase/mRNA capping enzyme, catalytic domain"/>
    <property type="match status" value="1"/>
</dbReference>